<proteinExistence type="predicted"/>
<reference evidence="2 3" key="1">
    <citation type="submission" date="2013-08" db="EMBL/GenBank/DDBJ databases">
        <title>Intrasporangium oryzae NRRL B-24470.</title>
        <authorList>
            <person name="Liu H."/>
            <person name="Wang G."/>
        </authorList>
    </citation>
    <scope>NUCLEOTIDE SEQUENCE [LARGE SCALE GENOMIC DNA]</scope>
    <source>
        <strain evidence="2 3">NRRL B-24470</strain>
    </source>
</reference>
<dbReference type="STRING" id="1386089.N865_09015"/>
<protein>
    <recommendedName>
        <fullName evidence="4">DUF3180 domain-containing protein</fullName>
    </recommendedName>
</protein>
<keyword evidence="3" id="KW-1185">Reference proteome</keyword>
<keyword evidence="1" id="KW-0812">Transmembrane</keyword>
<dbReference type="Pfam" id="PF11377">
    <property type="entry name" value="DUF3180"/>
    <property type="match status" value="1"/>
</dbReference>
<keyword evidence="1" id="KW-1133">Transmembrane helix</keyword>
<feature type="transmembrane region" description="Helical" evidence="1">
    <location>
        <begin position="83"/>
        <end position="108"/>
    </location>
</feature>
<gene>
    <name evidence="2" type="ORF">N865_09015</name>
</gene>
<feature type="transmembrane region" description="Helical" evidence="1">
    <location>
        <begin position="42"/>
        <end position="62"/>
    </location>
</feature>
<dbReference type="RefSeq" id="WP_034800295.1">
    <property type="nucleotide sequence ID" value="NZ_AWSA01000001.1"/>
</dbReference>
<evidence type="ECO:0008006" key="4">
    <source>
        <dbReference type="Google" id="ProtNLM"/>
    </source>
</evidence>
<dbReference type="PATRIC" id="fig|1386089.3.peg.64"/>
<comment type="caution">
    <text evidence="2">The sequence shown here is derived from an EMBL/GenBank/DDBJ whole genome shotgun (WGS) entry which is preliminary data.</text>
</comment>
<dbReference type="OrthoDB" id="4872419at2"/>
<feature type="transmembrane region" description="Helical" evidence="1">
    <location>
        <begin position="120"/>
        <end position="140"/>
    </location>
</feature>
<keyword evidence="1" id="KW-0472">Membrane</keyword>
<organism evidence="2 3">
    <name type="scientific">Intrasporangium oryzae NRRL B-24470</name>
    <dbReference type="NCBI Taxonomy" id="1386089"/>
    <lineage>
        <taxon>Bacteria</taxon>
        <taxon>Bacillati</taxon>
        <taxon>Actinomycetota</taxon>
        <taxon>Actinomycetes</taxon>
        <taxon>Micrococcales</taxon>
        <taxon>Intrasporangiaceae</taxon>
        <taxon>Intrasporangium</taxon>
    </lineage>
</organism>
<sequence length="166" mass="17742">MRPHSGVRVSALVLTALATATLAWLALRWVTSGGAAVPPLGWIGLVVMVFLGGALLVAGWQVRKVRDGQRVASVTPLRAARTLVLAQAGAFTGSVLVGWYVANILVLLPDADVDSQRARIWPFLIHAVVAALLAGAGMLVQRWCRVRPRDDEGDEHEPPTNGTARR</sequence>
<dbReference type="EMBL" id="AWSA01000001">
    <property type="protein sequence ID" value="EWT03580.1"/>
    <property type="molecule type" value="Genomic_DNA"/>
</dbReference>
<accession>W9GC07</accession>
<evidence type="ECO:0000313" key="3">
    <source>
        <dbReference type="Proteomes" id="UP000019489"/>
    </source>
</evidence>
<dbReference type="AlphaFoldDB" id="W9GC07"/>
<dbReference type="InterPro" id="IPR021517">
    <property type="entry name" value="DUF3180"/>
</dbReference>
<name>W9GC07_9MICO</name>
<dbReference type="Proteomes" id="UP000019489">
    <property type="component" value="Unassembled WGS sequence"/>
</dbReference>
<evidence type="ECO:0000313" key="2">
    <source>
        <dbReference type="EMBL" id="EWT03580.1"/>
    </source>
</evidence>
<evidence type="ECO:0000256" key="1">
    <source>
        <dbReference type="SAM" id="Phobius"/>
    </source>
</evidence>
<dbReference type="eggNOG" id="ENOG5033CMQ">
    <property type="taxonomic scope" value="Bacteria"/>
</dbReference>